<organism evidence="2 3">
    <name type="scientific">Trueperella abortisuis</name>
    <dbReference type="NCBI Taxonomy" id="445930"/>
    <lineage>
        <taxon>Bacteria</taxon>
        <taxon>Bacillati</taxon>
        <taxon>Actinomycetota</taxon>
        <taxon>Actinomycetes</taxon>
        <taxon>Actinomycetales</taxon>
        <taxon>Actinomycetaceae</taxon>
        <taxon>Trueperella</taxon>
    </lineage>
</organism>
<feature type="transmembrane region" description="Helical" evidence="1">
    <location>
        <begin position="252"/>
        <end position="271"/>
    </location>
</feature>
<evidence type="ECO:0000313" key="2">
    <source>
        <dbReference type="EMBL" id="MDP9833475.1"/>
    </source>
</evidence>
<keyword evidence="3" id="KW-1185">Reference proteome</keyword>
<protein>
    <recommendedName>
        <fullName evidence="4">ABC-2 family transporter protein</fullName>
    </recommendedName>
</protein>
<sequence>MIAKLLKHEFVRTRALLGVVFGAALACIALGCLFVALRIPILEEFGAILSLLPVIVLVPAVQILMAVDFWRSSFRSQGYLTHAIPVKGATIYWTKLLWQMIVTAVAIVVGFLLLALVWFVFGTTFDFGFFGAEPNLFALVGNVLGAAGDIFPVPVLYGVIIPLALLASFFQWPVFFTFAASVGSAGSLGRMGGGGPVIAAIVAWLASQVIIFLALVVVPFGIDMTPVEAGNAPEFIHVNIARLIASGSNSDIIPLGVFAGLAIMLVAYLWLSQRSWNKKVELN</sequence>
<evidence type="ECO:0000256" key="1">
    <source>
        <dbReference type="SAM" id="Phobius"/>
    </source>
</evidence>
<feature type="transmembrane region" description="Helical" evidence="1">
    <location>
        <begin position="15"/>
        <end position="39"/>
    </location>
</feature>
<keyword evidence="1" id="KW-0472">Membrane</keyword>
<feature type="transmembrane region" description="Helical" evidence="1">
    <location>
        <begin position="45"/>
        <end position="67"/>
    </location>
</feature>
<gene>
    <name evidence="2" type="ORF">J2S45_002154</name>
</gene>
<dbReference type="EMBL" id="JAUSQL010000001">
    <property type="protein sequence ID" value="MDP9833475.1"/>
    <property type="molecule type" value="Genomic_DNA"/>
</dbReference>
<feature type="transmembrane region" description="Helical" evidence="1">
    <location>
        <begin position="197"/>
        <end position="222"/>
    </location>
</feature>
<feature type="transmembrane region" description="Helical" evidence="1">
    <location>
        <begin position="96"/>
        <end position="121"/>
    </location>
</feature>
<proteinExistence type="predicted"/>
<keyword evidence="1" id="KW-1133">Transmembrane helix</keyword>
<reference evidence="2 3" key="1">
    <citation type="submission" date="2023-07" db="EMBL/GenBank/DDBJ databases">
        <title>Sequencing the genomes of 1000 actinobacteria strains.</title>
        <authorList>
            <person name="Klenk H.-P."/>
        </authorList>
    </citation>
    <scope>NUCLEOTIDE SEQUENCE [LARGE SCALE GENOMIC DNA]</scope>
    <source>
        <strain evidence="2 3">DSM 19515</strain>
    </source>
</reference>
<evidence type="ECO:0008006" key="4">
    <source>
        <dbReference type="Google" id="ProtNLM"/>
    </source>
</evidence>
<dbReference type="PROSITE" id="PS51257">
    <property type="entry name" value="PROKAR_LIPOPROTEIN"/>
    <property type="match status" value="1"/>
</dbReference>
<dbReference type="Proteomes" id="UP001230145">
    <property type="component" value="Unassembled WGS sequence"/>
</dbReference>
<accession>A0ABT9PMW3</accession>
<keyword evidence="1" id="KW-0812">Transmembrane</keyword>
<name>A0ABT9PMW3_9ACTO</name>
<evidence type="ECO:0000313" key="3">
    <source>
        <dbReference type="Proteomes" id="UP001230145"/>
    </source>
</evidence>
<dbReference type="RefSeq" id="WP_307635411.1">
    <property type="nucleotide sequence ID" value="NZ_JAUSQL010000001.1"/>
</dbReference>
<comment type="caution">
    <text evidence="2">The sequence shown here is derived from an EMBL/GenBank/DDBJ whole genome shotgun (WGS) entry which is preliminary data.</text>
</comment>